<dbReference type="PROSITE" id="PS51843">
    <property type="entry name" value="NR_LBD"/>
    <property type="match status" value="1"/>
</dbReference>
<keyword evidence="3" id="KW-0863">Zinc-finger</keyword>
<dbReference type="GO" id="GO:0045944">
    <property type="term" value="P:positive regulation of transcription by RNA polymerase II"/>
    <property type="evidence" value="ECO:0007669"/>
    <property type="project" value="TreeGrafter"/>
</dbReference>
<dbReference type="GO" id="GO:0000122">
    <property type="term" value="P:negative regulation of transcription by RNA polymerase II"/>
    <property type="evidence" value="ECO:0007669"/>
    <property type="project" value="TreeGrafter"/>
</dbReference>
<evidence type="ECO:0000256" key="3">
    <source>
        <dbReference type="ARBA" id="ARBA00022771"/>
    </source>
</evidence>
<keyword evidence="6" id="KW-0238">DNA-binding</keyword>
<keyword evidence="4" id="KW-0862">Zinc</keyword>
<dbReference type="InterPro" id="IPR050234">
    <property type="entry name" value="Nuclear_hormone_rcpt_NR1"/>
</dbReference>
<dbReference type="EMBL" id="CAXLJL010000822">
    <property type="protein sequence ID" value="CAL5141049.1"/>
    <property type="molecule type" value="Genomic_DNA"/>
</dbReference>
<reference evidence="13" key="1">
    <citation type="submission" date="2024-06" db="EMBL/GenBank/DDBJ databases">
        <authorList>
            <person name="Liu X."/>
            <person name="Lenzi L."/>
            <person name="Haldenby T S."/>
            <person name="Uol C."/>
        </authorList>
    </citation>
    <scope>NUCLEOTIDE SEQUENCE</scope>
</reference>
<proteinExistence type="predicted"/>
<dbReference type="FunFam" id="3.30.50.10:FF:000006">
    <property type="entry name" value="Nuclear receptor subfamily 5 group A member"/>
    <property type="match status" value="1"/>
</dbReference>
<evidence type="ECO:0000256" key="1">
    <source>
        <dbReference type="ARBA" id="ARBA00004123"/>
    </source>
</evidence>
<dbReference type="GO" id="GO:0030154">
    <property type="term" value="P:cell differentiation"/>
    <property type="evidence" value="ECO:0007669"/>
    <property type="project" value="TreeGrafter"/>
</dbReference>
<dbReference type="PROSITE" id="PS51030">
    <property type="entry name" value="NUCLEAR_REC_DBD_2"/>
    <property type="match status" value="1"/>
</dbReference>
<dbReference type="InterPro" id="IPR001628">
    <property type="entry name" value="Znf_hrmn_rcpt"/>
</dbReference>
<feature type="region of interest" description="Disordered" evidence="10">
    <location>
        <begin position="619"/>
        <end position="638"/>
    </location>
</feature>
<feature type="domain" description="NR LBD" evidence="12">
    <location>
        <begin position="658"/>
        <end position="921"/>
    </location>
</feature>
<dbReference type="GO" id="GO:0008270">
    <property type="term" value="F:zinc ion binding"/>
    <property type="evidence" value="ECO:0007669"/>
    <property type="project" value="UniProtKB-KW"/>
</dbReference>
<dbReference type="SUPFAM" id="SSF57716">
    <property type="entry name" value="Glucocorticoid receptor-like (DNA-binding domain)"/>
    <property type="match status" value="1"/>
</dbReference>
<keyword evidence="2" id="KW-0479">Metal-binding</keyword>
<comment type="caution">
    <text evidence="13">The sequence shown here is derived from an EMBL/GenBank/DDBJ whole genome shotgun (WGS) entry which is preliminary data.</text>
</comment>
<evidence type="ECO:0000256" key="2">
    <source>
        <dbReference type="ARBA" id="ARBA00022723"/>
    </source>
</evidence>
<evidence type="ECO:0000256" key="10">
    <source>
        <dbReference type="SAM" id="MobiDB-lite"/>
    </source>
</evidence>
<evidence type="ECO:0000256" key="6">
    <source>
        <dbReference type="ARBA" id="ARBA00023125"/>
    </source>
</evidence>
<dbReference type="GO" id="GO:0090575">
    <property type="term" value="C:RNA polymerase II transcription regulator complex"/>
    <property type="evidence" value="ECO:0007669"/>
    <property type="project" value="TreeGrafter"/>
</dbReference>
<evidence type="ECO:0000256" key="7">
    <source>
        <dbReference type="ARBA" id="ARBA00023163"/>
    </source>
</evidence>
<dbReference type="GO" id="GO:0004879">
    <property type="term" value="F:nuclear receptor activity"/>
    <property type="evidence" value="ECO:0007669"/>
    <property type="project" value="TreeGrafter"/>
</dbReference>
<dbReference type="Proteomes" id="UP001497525">
    <property type="component" value="Unassembled WGS sequence"/>
</dbReference>
<dbReference type="InterPro" id="IPR000536">
    <property type="entry name" value="Nucl_hrmn_rcpt_lig-bd"/>
</dbReference>
<gene>
    <name evidence="13" type="ORF">CDAUBV1_LOCUS16332</name>
</gene>
<dbReference type="Pfam" id="PF00104">
    <property type="entry name" value="Hormone_recep"/>
    <property type="match status" value="1"/>
</dbReference>
<evidence type="ECO:0000256" key="4">
    <source>
        <dbReference type="ARBA" id="ARBA00022833"/>
    </source>
</evidence>
<feature type="region of interest" description="Disordered" evidence="10">
    <location>
        <begin position="241"/>
        <end position="263"/>
    </location>
</feature>
<dbReference type="PANTHER" id="PTHR24082:SF507">
    <property type="entry name" value="BILE ACID RECEPTOR-RELATED"/>
    <property type="match status" value="1"/>
</dbReference>
<evidence type="ECO:0000259" key="12">
    <source>
        <dbReference type="PROSITE" id="PS51843"/>
    </source>
</evidence>
<dbReference type="GO" id="GO:0000978">
    <property type="term" value="F:RNA polymerase II cis-regulatory region sequence-specific DNA binding"/>
    <property type="evidence" value="ECO:0007669"/>
    <property type="project" value="TreeGrafter"/>
</dbReference>
<protein>
    <submittedName>
        <fullName evidence="13">Uncharacterized protein</fullName>
    </submittedName>
</protein>
<dbReference type="PRINTS" id="PR00047">
    <property type="entry name" value="STROIDFINGER"/>
</dbReference>
<keyword evidence="9" id="KW-0539">Nucleus</keyword>
<feature type="region of interest" description="Disordered" evidence="10">
    <location>
        <begin position="573"/>
        <end position="598"/>
    </location>
</feature>
<evidence type="ECO:0000256" key="9">
    <source>
        <dbReference type="ARBA" id="ARBA00023242"/>
    </source>
</evidence>
<organism evidence="13 14">
    <name type="scientific">Calicophoron daubneyi</name>
    <name type="common">Rumen fluke</name>
    <name type="synonym">Paramphistomum daubneyi</name>
    <dbReference type="NCBI Taxonomy" id="300641"/>
    <lineage>
        <taxon>Eukaryota</taxon>
        <taxon>Metazoa</taxon>
        <taxon>Spiralia</taxon>
        <taxon>Lophotrochozoa</taxon>
        <taxon>Platyhelminthes</taxon>
        <taxon>Trematoda</taxon>
        <taxon>Digenea</taxon>
        <taxon>Plagiorchiida</taxon>
        <taxon>Pronocephalata</taxon>
        <taxon>Paramphistomoidea</taxon>
        <taxon>Paramphistomidae</taxon>
        <taxon>Calicophoron</taxon>
    </lineage>
</organism>
<dbReference type="PROSITE" id="PS00031">
    <property type="entry name" value="NUCLEAR_REC_DBD_1"/>
    <property type="match status" value="1"/>
</dbReference>
<dbReference type="SMART" id="SM00430">
    <property type="entry name" value="HOLI"/>
    <property type="match status" value="1"/>
</dbReference>
<evidence type="ECO:0000256" key="8">
    <source>
        <dbReference type="ARBA" id="ARBA00023170"/>
    </source>
</evidence>
<feature type="domain" description="Nuclear receptor" evidence="11">
    <location>
        <begin position="496"/>
        <end position="571"/>
    </location>
</feature>
<evidence type="ECO:0000256" key="5">
    <source>
        <dbReference type="ARBA" id="ARBA00023015"/>
    </source>
</evidence>
<dbReference type="Gene3D" id="1.10.565.10">
    <property type="entry name" value="Retinoid X Receptor"/>
    <property type="match status" value="1"/>
</dbReference>
<dbReference type="InterPro" id="IPR013088">
    <property type="entry name" value="Znf_NHR/GATA"/>
</dbReference>
<dbReference type="Pfam" id="PF00105">
    <property type="entry name" value="zf-C4"/>
    <property type="match status" value="1"/>
</dbReference>
<dbReference type="SUPFAM" id="SSF48508">
    <property type="entry name" value="Nuclear receptor ligand-binding domain"/>
    <property type="match status" value="1"/>
</dbReference>
<sequence>MADDKAPTRQHALYPSELPTLNYAETDHNIPNQQFQSKTVSSYSCLSSGSGSHLNTLDLHCSDHVPYTSNQLSNMPGHPKSCSPVPPSIHDSTNSGSFIPVQYTEGHFEPLNSFVAQISSPVLQSDLEQNTLDLDRVFSAIVNPDTESLNCTRPASRTGVRYSPAVQEAPHLTIVDAGICSNVSGIKQDEASNFCPEVHKQDDVQFSRGTLHSDPDQTLNYATFQSAILGQVDQPFIKPEDVTANGPQNTGRSPAYTVEPSNNTRLPPPLSLSNYFVPAGNTTSPLSSHNSFASGSVLGCSPNSQFGSAARQQTLTALPTITPFYEIHLHSDYLHCPSGDGTACLPVRTNQTNPQPYTFLSPVGQNHDAITPLPPLCSVAPASAQILPSPVFVSADLTGYTGVNSPWSFNSAPGVVPDYVQFQRQLFQDAQQSGSVSDSRSPAKRMHTLSPVRLPGTTESAVIMTFHSSPVDIKNAHKGGGSSAKRPNRSSPIHPLRPCVVCGDRSSGSHYGVITCEGCKGFFRRAIQRNQSYACARDGHCEVNRTLRNKCQHCRLLKCLACGMSKDAVRRKQGIADKTSSPISPTTSKQSNSGSPTFSQCDIKLADSVLSETALSDCKDSTEDGSAPSSVVVPLPSIDQLPHAPTDYSRSLTLLSKEDQSLLNSLSELVRTSKSRYSIDMKDQPQDGPNYLAAKGGTVISSVDQLFCPAQLNFTYHFATSLEEFASLSQHDQAVLLRGCLMELTILLLCQGYSLPSCSSPSPTTVGVVDPCKPFSPSFSSEDCLASPWTPQLRVTKRVLDCLHLTDNCWTADRIFQFATRLTQLHLAEQEIGPLIGLILFTPDRPNLLDTKSVGNIQSIWAELLRRCCESRGSQTRCAHLIMLLSTVRELAAKMAHNLIGWFNTTGTAISECMKEFLSPALDSTDYL</sequence>
<dbReference type="InterPro" id="IPR035500">
    <property type="entry name" value="NHR-like_dom_sf"/>
</dbReference>
<dbReference type="PANTHER" id="PTHR24082">
    <property type="entry name" value="NUCLEAR HORMONE RECEPTOR"/>
    <property type="match status" value="1"/>
</dbReference>
<evidence type="ECO:0000313" key="13">
    <source>
        <dbReference type="EMBL" id="CAL5141049.1"/>
    </source>
</evidence>
<dbReference type="InterPro" id="IPR001723">
    <property type="entry name" value="Nuclear_hrmn_rcpt"/>
</dbReference>
<keyword evidence="7" id="KW-0804">Transcription</keyword>
<feature type="compositionally biased region" description="Low complexity" evidence="10">
    <location>
        <begin position="578"/>
        <end position="591"/>
    </location>
</feature>
<dbReference type="AlphaFoldDB" id="A0AAV2TX05"/>
<keyword evidence="8" id="KW-0675">Receptor</keyword>
<dbReference type="SMART" id="SM00399">
    <property type="entry name" value="ZnF_C4"/>
    <property type="match status" value="1"/>
</dbReference>
<feature type="compositionally biased region" description="Low complexity" evidence="10">
    <location>
        <begin position="628"/>
        <end position="637"/>
    </location>
</feature>
<dbReference type="Gene3D" id="3.30.50.10">
    <property type="entry name" value="Erythroid Transcription Factor GATA-1, subunit A"/>
    <property type="match status" value="1"/>
</dbReference>
<dbReference type="CDD" id="cd06916">
    <property type="entry name" value="NR_DBD_like"/>
    <property type="match status" value="1"/>
</dbReference>
<keyword evidence="5" id="KW-0805">Transcription regulation</keyword>
<dbReference type="PRINTS" id="PR00398">
    <property type="entry name" value="STRDHORMONER"/>
</dbReference>
<comment type="subcellular location">
    <subcellularLocation>
        <location evidence="1">Nucleus</location>
    </subcellularLocation>
</comment>
<feature type="region of interest" description="Disordered" evidence="10">
    <location>
        <begin position="472"/>
        <end position="491"/>
    </location>
</feature>
<accession>A0AAV2TX05</accession>
<name>A0AAV2TX05_CALDB</name>
<evidence type="ECO:0000259" key="11">
    <source>
        <dbReference type="PROSITE" id="PS51030"/>
    </source>
</evidence>
<evidence type="ECO:0000313" key="14">
    <source>
        <dbReference type="Proteomes" id="UP001497525"/>
    </source>
</evidence>